<gene>
    <name evidence="1" type="ORF">SAMN02745220_00079</name>
</gene>
<dbReference type="STRING" id="1121416.SAMN02745220_00079"/>
<name>A0A1M7XVL6_9BACT</name>
<accession>A0A1M7XVL6</accession>
<protein>
    <submittedName>
        <fullName evidence="1">Uncharacterized protein</fullName>
    </submittedName>
</protein>
<proteinExistence type="predicted"/>
<organism evidence="1 2">
    <name type="scientific">Desulfopila aestuarii DSM 18488</name>
    <dbReference type="NCBI Taxonomy" id="1121416"/>
    <lineage>
        <taxon>Bacteria</taxon>
        <taxon>Pseudomonadati</taxon>
        <taxon>Thermodesulfobacteriota</taxon>
        <taxon>Desulfobulbia</taxon>
        <taxon>Desulfobulbales</taxon>
        <taxon>Desulfocapsaceae</taxon>
        <taxon>Desulfopila</taxon>
    </lineage>
</organism>
<keyword evidence="2" id="KW-1185">Reference proteome</keyword>
<dbReference type="RefSeq" id="WP_073611461.1">
    <property type="nucleotide sequence ID" value="NZ_FRFE01000001.1"/>
</dbReference>
<sequence>MIVSASESPDHRHTAATDYYQEMRTTIMPLVTQPATSHHHCPGNHLAFPVLSPEFDFISEVKNPAIISE</sequence>
<evidence type="ECO:0000313" key="1">
    <source>
        <dbReference type="EMBL" id="SHO42662.1"/>
    </source>
</evidence>
<dbReference type="AlphaFoldDB" id="A0A1M7XVL6"/>
<evidence type="ECO:0000313" key="2">
    <source>
        <dbReference type="Proteomes" id="UP000184603"/>
    </source>
</evidence>
<dbReference type="EMBL" id="FRFE01000001">
    <property type="protein sequence ID" value="SHO42662.1"/>
    <property type="molecule type" value="Genomic_DNA"/>
</dbReference>
<dbReference type="Proteomes" id="UP000184603">
    <property type="component" value="Unassembled WGS sequence"/>
</dbReference>
<reference evidence="1 2" key="1">
    <citation type="submission" date="2016-12" db="EMBL/GenBank/DDBJ databases">
        <authorList>
            <person name="Song W.-J."/>
            <person name="Kurnit D.M."/>
        </authorList>
    </citation>
    <scope>NUCLEOTIDE SEQUENCE [LARGE SCALE GENOMIC DNA]</scope>
    <source>
        <strain evidence="1 2">DSM 18488</strain>
    </source>
</reference>